<reference evidence="1 2" key="1">
    <citation type="submission" date="2016-10" db="EMBL/GenBank/DDBJ databases">
        <title>The genome sequence of Colletotrichum fioriniae PJ7.</title>
        <authorList>
            <person name="Baroncelli R."/>
        </authorList>
    </citation>
    <scope>NUCLEOTIDE SEQUENCE [LARGE SCALE GENOMIC DNA]</scope>
    <source>
        <strain evidence="1">Col 31</strain>
    </source>
</reference>
<sequence length="75" mass="9016">MGIWSWWKTYLGEGDDPSLLVFLLRRKRRWLKGSLSPQRVLTVMELLRERIKEEVLQEQRKGFLVEVCSLYTDCE</sequence>
<gene>
    <name evidence="1" type="ORF">CMEL01_01920</name>
</gene>
<organism evidence="1 2">
    <name type="scientific">Colletotrichum melonis</name>
    <dbReference type="NCBI Taxonomy" id="1209925"/>
    <lineage>
        <taxon>Eukaryota</taxon>
        <taxon>Fungi</taxon>
        <taxon>Dikarya</taxon>
        <taxon>Ascomycota</taxon>
        <taxon>Pezizomycotina</taxon>
        <taxon>Sordariomycetes</taxon>
        <taxon>Hypocreomycetidae</taxon>
        <taxon>Glomerellales</taxon>
        <taxon>Glomerellaceae</taxon>
        <taxon>Colletotrichum</taxon>
        <taxon>Colletotrichum acutatum species complex</taxon>
    </lineage>
</organism>
<protein>
    <submittedName>
        <fullName evidence="1">Uncharacterized protein</fullName>
    </submittedName>
</protein>
<accession>A0AAI9XQB3</accession>
<dbReference type="AlphaFoldDB" id="A0AAI9XQB3"/>
<keyword evidence="2" id="KW-1185">Reference proteome</keyword>
<dbReference type="EMBL" id="MLGG01000013">
    <property type="protein sequence ID" value="KAK1458921.1"/>
    <property type="molecule type" value="Genomic_DNA"/>
</dbReference>
<dbReference type="Proteomes" id="UP001239795">
    <property type="component" value="Unassembled WGS sequence"/>
</dbReference>
<evidence type="ECO:0000313" key="2">
    <source>
        <dbReference type="Proteomes" id="UP001239795"/>
    </source>
</evidence>
<evidence type="ECO:0000313" key="1">
    <source>
        <dbReference type="EMBL" id="KAK1458921.1"/>
    </source>
</evidence>
<comment type="caution">
    <text evidence="1">The sequence shown here is derived from an EMBL/GenBank/DDBJ whole genome shotgun (WGS) entry which is preliminary data.</text>
</comment>
<proteinExistence type="predicted"/>
<name>A0AAI9XQB3_9PEZI</name>